<proteinExistence type="predicted"/>
<dbReference type="EMBL" id="JYDP01003180">
    <property type="protein sequence ID" value="KRY96057.1"/>
    <property type="molecule type" value="Genomic_DNA"/>
</dbReference>
<organism evidence="1 2">
    <name type="scientific">Trichinella zimbabwensis</name>
    <dbReference type="NCBI Taxonomy" id="268475"/>
    <lineage>
        <taxon>Eukaryota</taxon>
        <taxon>Metazoa</taxon>
        <taxon>Ecdysozoa</taxon>
        <taxon>Nematoda</taxon>
        <taxon>Enoplea</taxon>
        <taxon>Dorylaimia</taxon>
        <taxon>Trichinellida</taxon>
        <taxon>Trichinellidae</taxon>
        <taxon>Trichinella</taxon>
    </lineage>
</organism>
<name>A0A0V1GCP5_9BILA</name>
<sequence length="40" mass="4800">MKSIVFNEMIIFWCDINIQGIRYDIQELAISTFYAHFKPC</sequence>
<comment type="caution">
    <text evidence="1">The sequence shown here is derived from an EMBL/GenBank/DDBJ whole genome shotgun (WGS) entry which is preliminary data.</text>
</comment>
<evidence type="ECO:0000313" key="2">
    <source>
        <dbReference type="Proteomes" id="UP000055024"/>
    </source>
</evidence>
<reference evidence="1 2" key="1">
    <citation type="submission" date="2015-01" db="EMBL/GenBank/DDBJ databases">
        <title>Evolution of Trichinella species and genotypes.</title>
        <authorList>
            <person name="Korhonen P.K."/>
            <person name="Edoardo P."/>
            <person name="Giuseppe L.R."/>
            <person name="Gasser R.B."/>
        </authorList>
    </citation>
    <scope>NUCLEOTIDE SEQUENCE [LARGE SCALE GENOMIC DNA]</scope>
    <source>
        <strain evidence="1">ISS1029</strain>
    </source>
</reference>
<keyword evidence="2" id="KW-1185">Reference proteome</keyword>
<dbReference type="Proteomes" id="UP000055024">
    <property type="component" value="Unassembled WGS sequence"/>
</dbReference>
<protein>
    <submittedName>
        <fullName evidence="1">Uncharacterized protein</fullName>
    </submittedName>
</protein>
<gene>
    <name evidence="1" type="ORF">T11_1321</name>
</gene>
<evidence type="ECO:0000313" key="1">
    <source>
        <dbReference type="EMBL" id="KRY96057.1"/>
    </source>
</evidence>
<dbReference type="AlphaFoldDB" id="A0A0V1GCP5"/>
<accession>A0A0V1GCP5</accession>